<dbReference type="SMART" id="SM00465">
    <property type="entry name" value="GIYc"/>
    <property type="match status" value="1"/>
</dbReference>
<feature type="domain" description="GIY-YIG" evidence="1">
    <location>
        <begin position="41"/>
        <end position="126"/>
    </location>
</feature>
<dbReference type="Gene3D" id="3.40.1440.10">
    <property type="entry name" value="GIY-YIG endonuclease"/>
    <property type="match status" value="1"/>
</dbReference>
<evidence type="ECO:0000313" key="2">
    <source>
        <dbReference type="EMBL" id="PED16355.1"/>
    </source>
</evidence>
<dbReference type="EMBL" id="NVMD01000002">
    <property type="protein sequence ID" value="PED16355.1"/>
    <property type="molecule type" value="Genomic_DNA"/>
</dbReference>
<proteinExistence type="predicted"/>
<dbReference type="Proteomes" id="UP000220127">
    <property type="component" value="Unassembled WGS sequence"/>
</dbReference>
<protein>
    <recommendedName>
        <fullName evidence="1">GIY-YIG domain-containing protein</fullName>
    </recommendedName>
</protein>
<evidence type="ECO:0000259" key="1">
    <source>
        <dbReference type="PROSITE" id="PS50164"/>
    </source>
</evidence>
<evidence type="ECO:0000313" key="3">
    <source>
        <dbReference type="Proteomes" id="UP000220127"/>
    </source>
</evidence>
<comment type="caution">
    <text evidence="2">The sequence shown here is derived from an EMBL/GenBank/DDBJ whole genome shotgun (WGS) entry which is preliminary data.</text>
</comment>
<sequence>MDMQKFAYNENASFTFQKIKPIPSYVYSFWWLEKNLDRLAEVPAVYVFLSYNKITLYTGETKNLRNRIKQHIKGSHNEDLYLAIRNGDVANLLIFECSTELDAIMLERYLITGNQYCGIYNKTFNEKTHKKNQVDLEDKGTPTLNTMEE</sequence>
<dbReference type="InterPro" id="IPR035901">
    <property type="entry name" value="GIY-YIG_endonuc_sf"/>
</dbReference>
<reference evidence="2 3" key="1">
    <citation type="submission" date="2017-09" db="EMBL/GenBank/DDBJ databases">
        <title>Large-scale bioinformatics analysis of Bacillus genomes uncovers conserved roles of natural products in bacterial physiology.</title>
        <authorList>
            <consortium name="Agbiome Team Llc"/>
            <person name="Bleich R.M."/>
            <person name="Grubbs K.J."/>
            <person name="Santa Maria K.C."/>
            <person name="Allen S.E."/>
            <person name="Farag S."/>
            <person name="Shank E.A."/>
            <person name="Bowers A."/>
        </authorList>
    </citation>
    <scope>NUCLEOTIDE SEQUENCE [LARGE SCALE GENOMIC DNA]</scope>
    <source>
        <strain evidence="2 3">AFS094940</strain>
    </source>
</reference>
<gene>
    <name evidence="2" type="ORF">CON01_00465</name>
</gene>
<dbReference type="AlphaFoldDB" id="A0A9X6U571"/>
<accession>A0A9X6U571</accession>
<dbReference type="InterPro" id="IPR000305">
    <property type="entry name" value="GIY-YIG_endonuc"/>
</dbReference>
<organism evidence="2 3">
    <name type="scientific">Bacillus thuringiensis</name>
    <dbReference type="NCBI Taxonomy" id="1428"/>
    <lineage>
        <taxon>Bacteria</taxon>
        <taxon>Bacillati</taxon>
        <taxon>Bacillota</taxon>
        <taxon>Bacilli</taxon>
        <taxon>Bacillales</taxon>
        <taxon>Bacillaceae</taxon>
        <taxon>Bacillus</taxon>
        <taxon>Bacillus cereus group</taxon>
    </lineage>
</organism>
<dbReference type="Pfam" id="PF01541">
    <property type="entry name" value="GIY-YIG"/>
    <property type="match status" value="1"/>
</dbReference>
<dbReference type="SUPFAM" id="SSF82771">
    <property type="entry name" value="GIY-YIG endonuclease"/>
    <property type="match status" value="1"/>
</dbReference>
<dbReference type="PROSITE" id="PS50164">
    <property type="entry name" value="GIY_YIG"/>
    <property type="match status" value="1"/>
</dbReference>
<name>A0A9X6U571_BACTU</name>